<evidence type="ECO:0000313" key="2">
    <source>
        <dbReference type="EMBL" id="KAJ8312684.1"/>
    </source>
</evidence>
<organism evidence="2 3">
    <name type="scientific">Tegillarca granosa</name>
    <name type="common">Malaysian cockle</name>
    <name type="synonym">Anadara granosa</name>
    <dbReference type="NCBI Taxonomy" id="220873"/>
    <lineage>
        <taxon>Eukaryota</taxon>
        <taxon>Metazoa</taxon>
        <taxon>Spiralia</taxon>
        <taxon>Lophotrochozoa</taxon>
        <taxon>Mollusca</taxon>
        <taxon>Bivalvia</taxon>
        <taxon>Autobranchia</taxon>
        <taxon>Pteriomorphia</taxon>
        <taxon>Arcoida</taxon>
        <taxon>Arcoidea</taxon>
        <taxon>Arcidae</taxon>
        <taxon>Tegillarca</taxon>
    </lineage>
</organism>
<accession>A0ABQ9F5M7</accession>
<evidence type="ECO:0000313" key="3">
    <source>
        <dbReference type="Proteomes" id="UP001217089"/>
    </source>
</evidence>
<dbReference type="EMBL" id="JARBDR010000440">
    <property type="protein sequence ID" value="KAJ8312684.1"/>
    <property type="molecule type" value="Genomic_DNA"/>
</dbReference>
<dbReference type="Pfam" id="PF15882">
    <property type="entry name" value="DUF4735"/>
    <property type="match status" value="2"/>
</dbReference>
<dbReference type="PANTHER" id="PTHR33539">
    <property type="entry name" value="UPF0764 PROTEIN C16ORF89"/>
    <property type="match status" value="1"/>
</dbReference>
<name>A0ABQ9F5M7_TEGGR</name>
<evidence type="ECO:0000256" key="1">
    <source>
        <dbReference type="SAM" id="SignalP"/>
    </source>
</evidence>
<feature type="non-terminal residue" evidence="2">
    <location>
        <position position="275"/>
    </location>
</feature>
<gene>
    <name evidence="2" type="ORF">KUTeg_010057</name>
</gene>
<dbReference type="Proteomes" id="UP001217089">
    <property type="component" value="Unassembled WGS sequence"/>
</dbReference>
<sequence length="275" mass="31418">MKYILFCLIIPFINGAPPPPTTNPPLIDDIITSVDKILHFFSEDYSDINVDGLFGLRLGQGQLIQAVQDCKVNPRCTDQIYSKLHSLEKTLSDTCDKALPYVKSYDEDYFQRFKDTIDKPYLLPYQPTTFTKKDLILSGGKNSSYNEDKGDAYCFRNVGWYTQVEKFNNGEKILDIQKRFCRASDLASSGNVRITNRDLFLEQTVLCGTLGFEDFMRKDWIKMAVKWQDKKDGCFKMSLSRADDAADKLIKTIAGMEGITDPKVIQQYEKQAEAK</sequence>
<feature type="signal peptide" evidence="1">
    <location>
        <begin position="1"/>
        <end position="15"/>
    </location>
</feature>
<feature type="chain" id="PRO_5047206148" evidence="1">
    <location>
        <begin position="16"/>
        <end position="275"/>
    </location>
</feature>
<protein>
    <submittedName>
        <fullName evidence="2">Uncharacterized protein</fullName>
    </submittedName>
</protein>
<dbReference type="PANTHER" id="PTHR33539:SF1">
    <property type="entry name" value="UPF0764 PROTEIN C16ORF89"/>
    <property type="match status" value="1"/>
</dbReference>
<keyword evidence="1" id="KW-0732">Signal</keyword>
<reference evidence="2 3" key="1">
    <citation type="submission" date="2022-12" db="EMBL/GenBank/DDBJ databases">
        <title>Chromosome-level genome of Tegillarca granosa.</title>
        <authorList>
            <person name="Kim J."/>
        </authorList>
    </citation>
    <scope>NUCLEOTIDE SEQUENCE [LARGE SCALE GENOMIC DNA]</scope>
    <source>
        <strain evidence="2">Teg-2019</strain>
        <tissue evidence="2">Adductor muscle</tissue>
    </source>
</reference>
<keyword evidence="3" id="KW-1185">Reference proteome</keyword>
<dbReference type="InterPro" id="IPR031751">
    <property type="entry name" value="DUF4735"/>
</dbReference>
<comment type="caution">
    <text evidence="2">The sequence shown here is derived from an EMBL/GenBank/DDBJ whole genome shotgun (WGS) entry which is preliminary data.</text>
</comment>
<proteinExistence type="predicted"/>